<reference evidence="2 3" key="1">
    <citation type="submission" date="2024-09" db="EMBL/GenBank/DDBJ databases">
        <authorList>
            <person name="Sun Q."/>
            <person name="Mori K."/>
        </authorList>
    </citation>
    <scope>NUCLEOTIDE SEQUENCE [LARGE SCALE GENOMIC DNA]</scope>
    <source>
        <strain evidence="2 3">CECT 9424</strain>
    </source>
</reference>
<keyword evidence="1" id="KW-1133">Transmembrane helix</keyword>
<feature type="transmembrane region" description="Helical" evidence="1">
    <location>
        <begin position="105"/>
        <end position="130"/>
    </location>
</feature>
<feature type="transmembrane region" description="Helical" evidence="1">
    <location>
        <begin position="20"/>
        <end position="38"/>
    </location>
</feature>
<dbReference type="Pfam" id="PF12679">
    <property type="entry name" value="ABC2_membrane_2"/>
    <property type="match status" value="1"/>
</dbReference>
<dbReference type="Proteomes" id="UP001589670">
    <property type="component" value="Unassembled WGS sequence"/>
</dbReference>
<evidence type="ECO:0000313" key="2">
    <source>
        <dbReference type="EMBL" id="MFB9151217.1"/>
    </source>
</evidence>
<name>A0ABV5I3F4_9RHOB</name>
<dbReference type="RefSeq" id="WP_377070870.1">
    <property type="nucleotide sequence ID" value="NZ_JBHMEC010000026.1"/>
</dbReference>
<feature type="transmembrane region" description="Helical" evidence="1">
    <location>
        <begin position="173"/>
        <end position="197"/>
    </location>
</feature>
<feature type="transmembrane region" description="Helical" evidence="1">
    <location>
        <begin position="247"/>
        <end position="268"/>
    </location>
</feature>
<evidence type="ECO:0000256" key="1">
    <source>
        <dbReference type="SAM" id="Phobius"/>
    </source>
</evidence>
<feature type="transmembrane region" description="Helical" evidence="1">
    <location>
        <begin position="50"/>
        <end position="75"/>
    </location>
</feature>
<keyword evidence="1" id="KW-0472">Membrane</keyword>
<dbReference type="PANTHER" id="PTHR43471">
    <property type="entry name" value="ABC TRANSPORTER PERMEASE"/>
    <property type="match status" value="1"/>
</dbReference>
<comment type="caution">
    <text evidence="2">The sequence shown here is derived from an EMBL/GenBank/DDBJ whole genome shotgun (WGS) entry which is preliminary data.</text>
</comment>
<keyword evidence="3" id="KW-1185">Reference proteome</keyword>
<protein>
    <submittedName>
        <fullName evidence="2">ABC transporter permease</fullName>
    </submittedName>
</protein>
<evidence type="ECO:0000313" key="3">
    <source>
        <dbReference type="Proteomes" id="UP001589670"/>
    </source>
</evidence>
<dbReference type="EMBL" id="JBHMEC010000026">
    <property type="protein sequence ID" value="MFB9151217.1"/>
    <property type="molecule type" value="Genomic_DNA"/>
</dbReference>
<organism evidence="2 3">
    <name type="scientific">Roseovarius ramblicola</name>
    <dbReference type="NCBI Taxonomy" id="2022336"/>
    <lineage>
        <taxon>Bacteria</taxon>
        <taxon>Pseudomonadati</taxon>
        <taxon>Pseudomonadota</taxon>
        <taxon>Alphaproteobacteria</taxon>
        <taxon>Rhodobacterales</taxon>
        <taxon>Roseobacteraceae</taxon>
        <taxon>Roseovarius</taxon>
    </lineage>
</organism>
<gene>
    <name evidence="2" type="ORF">ACFFU4_15810</name>
</gene>
<accession>A0ABV5I3F4</accession>
<proteinExistence type="predicted"/>
<feature type="transmembrane region" description="Helical" evidence="1">
    <location>
        <begin position="136"/>
        <end position="161"/>
    </location>
</feature>
<dbReference type="PANTHER" id="PTHR43471:SF1">
    <property type="entry name" value="ABC TRANSPORTER PERMEASE PROTEIN NOSY-RELATED"/>
    <property type="match status" value="1"/>
</dbReference>
<sequence length="273" mass="27485">MARVLAIALAEFRIQTRNRWLVSATLLMTLFALALTFAGSAPTGSLGVDLLTVAVASMTTLAVYLAPFLALMIAFDAVAGEAERGTLGLTLTYPLSRGEMLLGKFAAHLAVLAIAIALGLGAAGLAAWLAGGAGAASALALVRLIATAILLGASFLALGYAASALSGSGTAAAGLAVGLWLVLVVLYDLGLLGALVFDDGGAFTSHVFPWLLAANPADAFRLWNVAGSQDVALVSGMAGAGAALPAWAAPLSLFLWPVLALALARAAFARVEP</sequence>
<keyword evidence="1" id="KW-0812">Transmembrane</keyword>